<feature type="domain" description="MARVEL" evidence="8">
    <location>
        <begin position="30"/>
        <end position="155"/>
    </location>
</feature>
<evidence type="ECO:0000256" key="1">
    <source>
        <dbReference type="ARBA" id="ARBA00004141"/>
    </source>
</evidence>
<feature type="transmembrane region" description="Helical" evidence="7">
    <location>
        <begin position="65"/>
        <end position="89"/>
    </location>
</feature>
<keyword evidence="2 5" id="KW-0812">Transmembrane</keyword>
<name>A0A232F6D9_9HYME</name>
<evidence type="ECO:0000313" key="9">
    <source>
        <dbReference type="EMBL" id="OXU26205.1"/>
    </source>
</evidence>
<sequence>MQSFPGQVNTATSATGQTPGSVSIRFDPLYVRTLPGGLKVAQIILNFIGFICIITTNVSTSRGNWFNTVAMIGFWSTGVLLAFYLFHIIEKFYKIPWLKIEFVYCAIETFFYLLAASLVAAHAYISEALGAAAFFGFAAMCLYGFDCWLKFKALKSGEYAQGQPPSSKPVSTVGSPAGY</sequence>
<evidence type="ECO:0000259" key="8">
    <source>
        <dbReference type="PROSITE" id="PS51225"/>
    </source>
</evidence>
<feature type="transmembrane region" description="Helical" evidence="7">
    <location>
        <begin position="101"/>
        <end position="125"/>
    </location>
</feature>
<feature type="transmembrane region" description="Helical" evidence="7">
    <location>
        <begin position="40"/>
        <end position="59"/>
    </location>
</feature>
<evidence type="ECO:0000256" key="5">
    <source>
        <dbReference type="PROSITE-ProRule" id="PRU00581"/>
    </source>
</evidence>
<evidence type="ECO:0000313" key="10">
    <source>
        <dbReference type="Proteomes" id="UP000215335"/>
    </source>
</evidence>
<dbReference type="GO" id="GO:0016020">
    <property type="term" value="C:membrane"/>
    <property type="evidence" value="ECO:0007669"/>
    <property type="project" value="UniProtKB-SubCell"/>
</dbReference>
<protein>
    <recommendedName>
        <fullName evidence="8">MARVEL domain-containing protein</fullName>
    </recommendedName>
</protein>
<dbReference type="Pfam" id="PF01284">
    <property type="entry name" value="MARVEL"/>
    <property type="match status" value="1"/>
</dbReference>
<feature type="compositionally biased region" description="Polar residues" evidence="6">
    <location>
        <begin position="163"/>
        <end position="179"/>
    </location>
</feature>
<accession>A0A232F6D9</accession>
<reference evidence="9 10" key="1">
    <citation type="journal article" date="2017" name="Curr. Biol.">
        <title>The Evolution of Venom by Co-option of Single-Copy Genes.</title>
        <authorList>
            <person name="Martinson E.O."/>
            <person name="Mrinalini"/>
            <person name="Kelkar Y.D."/>
            <person name="Chang C.H."/>
            <person name="Werren J.H."/>
        </authorList>
    </citation>
    <scope>NUCLEOTIDE SEQUENCE [LARGE SCALE GENOMIC DNA]</scope>
    <source>
        <strain evidence="9 10">Alberta</strain>
        <tissue evidence="9">Whole body</tissue>
    </source>
</reference>
<feature type="transmembrane region" description="Helical" evidence="7">
    <location>
        <begin position="131"/>
        <end position="149"/>
    </location>
</feature>
<evidence type="ECO:0000256" key="4">
    <source>
        <dbReference type="ARBA" id="ARBA00023136"/>
    </source>
</evidence>
<dbReference type="AlphaFoldDB" id="A0A232F6D9"/>
<dbReference type="InterPro" id="IPR008253">
    <property type="entry name" value="Marvel"/>
</dbReference>
<comment type="caution">
    <text evidence="9">The sequence shown here is derived from an EMBL/GenBank/DDBJ whole genome shotgun (WGS) entry which is preliminary data.</text>
</comment>
<evidence type="ECO:0000256" key="7">
    <source>
        <dbReference type="SAM" id="Phobius"/>
    </source>
</evidence>
<dbReference type="OrthoDB" id="10028364at2759"/>
<evidence type="ECO:0000256" key="2">
    <source>
        <dbReference type="ARBA" id="ARBA00022692"/>
    </source>
</evidence>
<dbReference type="Proteomes" id="UP000215335">
    <property type="component" value="Unassembled WGS sequence"/>
</dbReference>
<evidence type="ECO:0000256" key="3">
    <source>
        <dbReference type="ARBA" id="ARBA00022989"/>
    </source>
</evidence>
<dbReference type="PANTHER" id="PTHR22776:SF49">
    <property type="entry name" value="MARVEL DOMAIN-CONTAINING PROTEIN"/>
    <property type="match status" value="1"/>
</dbReference>
<gene>
    <name evidence="9" type="ORF">TSAR_003586</name>
</gene>
<keyword evidence="10" id="KW-1185">Reference proteome</keyword>
<organism evidence="9 10">
    <name type="scientific">Trichomalopsis sarcophagae</name>
    <dbReference type="NCBI Taxonomy" id="543379"/>
    <lineage>
        <taxon>Eukaryota</taxon>
        <taxon>Metazoa</taxon>
        <taxon>Ecdysozoa</taxon>
        <taxon>Arthropoda</taxon>
        <taxon>Hexapoda</taxon>
        <taxon>Insecta</taxon>
        <taxon>Pterygota</taxon>
        <taxon>Neoptera</taxon>
        <taxon>Endopterygota</taxon>
        <taxon>Hymenoptera</taxon>
        <taxon>Apocrita</taxon>
        <taxon>Proctotrupomorpha</taxon>
        <taxon>Chalcidoidea</taxon>
        <taxon>Pteromalidae</taxon>
        <taxon>Pteromalinae</taxon>
        <taxon>Trichomalopsis</taxon>
    </lineage>
</organism>
<keyword evidence="4 5" id="KW-0472">Membrane</keyword>
<dbReference type="InterPro" id="IPR050578">
    <property type="entry name" value="MARVEL-CKLF_proteins"/>
</dbReference>
<dbReference type="PANTHER" id="PTHR22776">
    <property type="entry name" value="MARVEL-CONTAINING POTENTIAL LIPID RAFT-ASSOCIATED PROTEIN"/>
    <property type="match status" value="1"/>
</dbReference>
<proteinExistence type="predicted"/>
<dbReference type="PROSITE" id="PS51225">
    <property type="entry name" value="MARVEL"/>
    <property type="match status" value="1"/>
</dbReference>
<comment type="subcellular location">
    <subcellularLocation>
        <location evidence="1">Membrane</location>
        <topology evidence="1">Multi-pass membrane protein</topology>
    </subcellularLocation>
</comment>
<keyword evidence="3 7" id="KW-1133">Transmembrane helix</keyword>
<evidence type="ECO:0000256" key="6">
    <source>
        <dbReference type="SAM" id="MobiDB-lite"/>
    </source>
</evidence>
<feature type="region of interest" description="Disordered" evidence="6">
    <location>
        <begin position="159"/>
        <end position="179"/>
    </location>
</feature>
<dbReference type="EMBL" id="NNAY01000851">
    <property type="protein sequence ID" value="OXU26205.1"/>
    <property type="molecule type" value="Genomic_DNA"/>
</dbReference>